<reference evidence="1 2" key="1">
    <citation type="journal article" date="2012" name="Proc. Natl. Acad. Sci. U.S.A.">
        <title>Genome streamlining and chemical defense in a coral reef symbiosis.</title>
        <authorList>
            <person name="Kwan J.C."/>
            <person name="Donia M.S."/>
            <person name="Han A.W."/>
            <person name="Hirose E."/>
            <person name="Haygood M.G."/>
            <person name="Schmidt E.W."/>
        </authorList>
    </citation>
    <scope>NUCLEOTIDE SEQUENCE [LARGE SCALE GENOMIC DNA]</scope>
    <source>
        <strain evidence="1 2">L2</strain>
    </source>
</reference>
<keyword evidence="2" id="KW-1185">Reference proteome</keyword>
<dbReference type="STRING" id="1193729.A1OE_1160"/>
<evidence type="ECO:0000313" key="1">
    <source>
        <dbReference type="EMBL" id="AFX99338.1"/>
    </source>
</evidence>
<dbReference type="Proteomes" id="UP000010077">
    <property type="component" value="Chromosome"/>
</dbReference>
<dbReference type="HOGENOM" id="CLU_3005548_0_0_5"/>
<dbReference type="EMBL" id="CP003539">
    <property type="protein sequence ID" value="AFX99338.1"/>
    <property type="molecule type" value="Genomic_DNA"/>
</dbReference>
<evidence type="ECO:0000313" key="2">
    <source>
        <dbReference type="Proteomes" id="UP000010077"/>
    </source>
</evidence>
<organism evidence="1 2">
    <name type="scientific">Candidatus Endolissoclinum faulkneri L2</name>
    <dbReference type="NCBI Taxonomy" id="1193729"/>
    <lineage>
        <taxon>Bacteria</taxon>
        <taxon>Pseudomonadati</taxon>
        <taxon>Pseudomonadota</taxon>
        <taxon>Alphaproteobacteria</taxon>
        <taxon>Rhodospirillales</taxon>
        <taxon>Rhodospirillaceae</taxon>
        <taxon>Candidatus Endolissoclinum</taxon>
    </lineage>
</organism>
<accession>K7Z5K9</accession>
<name>K7Z5K9_9PROT</name>
<protein>
    <submittedName>
        <fullName evidence="1">Uncharacterized protein</fullName>
    </submittedName>
</protein>
<gene>
    <name evidence="1" type="ORF">A1OE_1160</name>
</gene>
<proteinExistence type="predicted"/>
<dbReference type="AlphaFoldDB" id="K7Z5K9"/>
<sequence>MNCAGGILKQCIYERIYYSQLFCKMLNSFLWKDYFDRLLTKQYEVVYEFIIFDDLA</sequence>
<dbReference type="KEGG" id="thal:A1OE_1160"/>